<dbReference type="GO" id="GO:0006508">
    <property type="term" value="P:proteolysis"/>
    <property type="evidence" value="ECO:0007669"/>
    <property type="project" value="InterPro"/>
</dbReference>
<dbReference type="AlphaFoldDB" id="A0A0S6VSQ1"/>
<evidence type="ECO:0008006" key="3">
    <source>
        <dbReference type="Google" id="ProtNLM"/>
    </source>
</evidence>
<gene>
    <name evidence="1" type="ORF">U14_01737</name>
</gene>
<dbReference type="STRING" id="1499966.U14_01737"/>
<evidence type="ECO:0000313" key="1">
    <source>
        <dbReference type="EMBL" id="GAK50506.1"/>
    </source>
</evidence>
<dbReference type="Proteomes" id="UP000030700">
    <property type="component" value="Unassembled WGS sequence"/>
</dbReference>
<dbReference type="InterPro" id="IPR053724">
    <property type="entry name" value="OMP_A26_sf"/>
</dbReference>
<dbReference type="SUPFAM" id="SSF69917">
    <property type="entry name" value="OMPT-like"/>
    <property type="match status" value="1"/>
</dbReference>
<organism evidence="1">
    <name type="scientific">Candidatus Moduliflexus flocculans</name>
    <dbReference type="NCBI Taxonomy" id="1499966"/>
    <lineage>
        <taxon>Bacteria</taxon>
        <taxon>Candidatus Moduliflexota</taxon>
        <taxon>Candidatus Moduliflexia</taxon>
        <taxon>Candidatus Moduliflexales</taxon>
        <taxon>Candidatus Moduliflexaceae</taxon>
    </lineage>
</organism>
<dbReference type="GO" id="GO:0004190">
    <property type="term" value="F:aspartic-type endopeptidase activity"/>
    <property type="evidence" value="ECO:0007669"/>
    <property type="project" value="InterPro"/>
</dbReference>
<sequence>MSRIFGRCQAGWILVLCFFFPAISWGQIASMPSVNVSFSEEGTSSWFSLGISTLVEFGDMTYSIKGKQDGGWKSELEWPLDGTLYLGGVGSLRLFEQLTLNVGGWTSVYDKTGTMKDSDWLYGYYGSRKAIYSESDSNVEGTHFDLNVRYDIVRSNNVMAFGVLLGYSYTQWDWTSKNGEQWTIDPEEYFQGSLSGKGMTYQQKIGVPYAGIAFSSSIPNSVIDMNAYGLFSPWATCDDEDDHLLREKLSNGESDGMFWALGGDLRWHITPNWSASLLANYSAYDLEGKQTQYFYGGENAGLGAKGIDLSIEGSQFYFGATAGLTF</sequence>
<proteinExistence type="predicted"/>
<evidence type="ECO:0000313" key="2">
    <source>
        <dbReference type="Proteomes" id="UP000030700"/>
    </source>
</evidence>
<dbReference type="HOGENOM" id="CLU_843747_0_0_0"/>
<dbReference type="Pfam" id="PF01278">
    <property type="entry name" value="Omptin"/>
    <property type="match status" value="1"/>
</dbReference>
<dbReference type="InterPro" id="IPR000036">
    <property type="entry name" value="Peptidase_A26_omptin"/>
</dbReference>
<reference evidence="1" key="1">
    <citation type="journal article" date="2015" name="PeerJ">
        <title>First genomic representation of candidate bacterial phylum KSB3 points to enhanced environmental sensing as a trigger of wastewater bulking.</title>
        <authorList>
            <person name="Sekiguchi Y."/>
            <person name="Ohashi A."/>
            <person name="Parks D.H."/>
            <person name="Yamauchi T."/>
            <person name="Tyson G.W."/>
            <person name="Hugenholtz P."/>
        </authorList>
    </citation>
    <scope>NUCLEOTIDE SEQUENCE [LARGE SCALE GENOMIC DNA]</scope>
</reference>
<dbReference type="InterPro" id="IPR020080">
    <property type="entry name" value="OM_adhesin/peptidase_omptin"/>
</dbReference>
<protein>
    <recommendedName>
        <fullName evidence="3">Omptin family outer membrane protease</fullName>
    </recommendedName>
</protein>
<accession>A0A0S6VSQ1</accession>
<dbReference type="PRINTS" id="PR00482">
    <property type="entry name" value="OMPTIN"/>
</dbReference>
<dbReference type="GO" id="GO:0009279">
    <property type="term" value="C:cell outer membrane"/>
    <property type="evidence" value="ECO:0007669"/>
    <property type="project" value="InterPro"/>
</dbReference>
<name>A0A0S6VSQ1_9BACT</name>
<keyword evidence="2" id="KW-1185">Reference proteome</keyword>
<dbReference type="EMBL" id="DF820456">
    <property type="protein sequence ID" value="GAK50506.1"/>
    <property type="molecule type" value="Genomic_DNA"/>
</dbReference>
<dbReference type="Gene3D" id="2.40.128.90">
    <property type="entry name" value="OMPT-like"/>
    <property type="match status" value="1"/>
</dbReference>